<organism evidence="1 2">
    <name type="scientific">Trifolium subterraneum</name>
    <name type="common">Subterranean clover</name>
    <dbReference type="NCBI Taxonomy" id="3900"/>
    <lineage>
        <taxon>Eukaryota</taxon>
        <taxon>Viridiplantae</taxon>
        <taxon>Streptophyta</taxon>
        <taxon>Embryophyta</taxon>
        <taxon>Tracheophyta</taxon>
        <taxon>Spermatophyta</taxon>
        <taxon>Magnoliopsida</taxon>
        <taxon>eudicotyledons</taxon>
        <taxon>Gunneridae</taxon>
        <taxon>Pentapetalae</taxon>
        <taxon>rosids</taxon>
        <taxon>fabids</taxon>
        <taxon>Fabales</taxon>
        <taxon>Fabaceae</taxon>
        <taxon>Papilionoideae</taxon>
        <taxon>50 kb inversion clade</taxon>
        <taxon>NPAAA clade</taxon>
        <taxon>Hologalegina</taxon>
        <taxon>IRL clade</taxon>
        <taxon>Trifolieae</taxon>
        <taxon>Trifolium</taxon>
    </lineage>
</organism>
<proteinExistence type="predicted"/>
<dbReference type="AlphaFoldDB" id="A0A2Z6NXK0"/>
<evidence type="ECO:0000313" key="2">
    <source>
        <dbReference type="Proteomes" id="UP000242715"/>
    </source>
</evidence>
<dbReference type="EMBL" id="DF974492">
    <property type="protein sequence ID" value="GAU48924.1"/>
    <property type="molecule type" value="Genomic_DNA"/>
</dbReference>
<sequence length="344" mass="37258">MVGEKVSASPISISTPLEGVGGCDEVSLNGVMAGVGLGVRGLGDVVGPEADFLLVLQTEERMLEVREQPFVPVEVGSNLARNGLFPLVNVGPRFRPRELIGCPCEQVGAQFELGLCPSPFEATVEVLRGAQLEPSVVPGAEVEGNRGVKGLVVLFEISESCSTGESLHVTRNGTKKRKMKKPGQKGGRLGAKQATIPIFPKMAMLRKSADKRGKVVNPKKVRSKNRYPDNHIYVDSQIQLSSASIPPHQMEEQPGIDLLVVLPLHSSCINHVIDDDGVSVSEAASEKEEASITKMEEAKLLIGIQKEVGFTFKVSETEIQSRLVDLDVKDRAKNEERVQQDSYQ</sequence>
<accession>A0A2Z6NXK0</accession>
<reference evidence="2" key="1">
    <citation type="journal article" date="2017" name="Front. Plant Sci.">
        <title>Climate Clever Clovers: New Paradigm to Reduce the Environmental Footprint of Ruminants by Breeding Low Methanogenic Forages Utilizing Haplotype Variation.</title>
        <authorList>
            <person name="Kaur P."/>
            <person name="Appels R."/>
            <person name="Bayer P.E."/>
            <person name="Keeble-Gagnere G."/>
            <person name="Wang J."/>
            <person name="Hirakawa H."/>
            <person name="Shirasawa K."/>
            <person name="Vercoe P."/>
            <person name="Stefanova K."/>
            <person name="Durmic Z."/>
            <person name="Nichols P."/>
            <person name="Revell C."/>
            <person name="Isobe S.N."/>
            <person name="Edwards D."/>
            <person name="Erskine W."/>
        </authorList>
    </citation>
    <scope>NUCLEOTIDE SEQUENCE [LARGE SCALE GENOMIC DNA]</scope>
    <source>
        <strain evidence="2">cv. Daliak</strain>
    </source>
</reference>
<protein>
    <submittedName>
        <fullName evidence="1">Uncharacterized protein</fullName>
    </submittedName>
</protein>
<gene>
    <name evidence="1" type="ORF">TSUD_301790</name>
</gene>
<keyword evidence="2" id="KW-1185">Reference proteome</keyword>
<name>A0A2Z6NXK0_TRISU</name>
<evidence type="ECO:0000313" key="1">
    <source>
        <dbReference type="EMBL" id="GAU48924.1"/>
    </source>
</evidence>
<dbReference type="Proteomes" id="UP000242715">
    <property type="component" value="Unassembled WGS sequence"/>
</dbReference>